<evidence type="ECO:0000313" key="1">
    <source>
        <dbReference type="EMBL" id="CAD7002530.1"/>
    </source>
</evidence>
<name>A0A811UU91_CERCA</name>
<reference evidence="1" key="1">
    <citation type="submission" date="2020-11" db="EMBL/GenBank/DDBJ databases">
        <authorList>
            <person name="Whitehead M."/>
        </authorList>
    </citation>
    <scope>NUCLEOTIDE SEQUENCE</scope>
    <source>
        <strain evidence="1">EGII</strain>
    </source>
</reference>
<evidence type="ECO:0000313" key="2">
    <source>
        <dbReference type="Proteomes" id="UP000606786"/>
    </source>
</evidence>
<proteinExistence type="predicted"/>
<sequence length="141" mass="15213">MNAAHNCLELPLLRQQRITARLLGRSTTCPVRVCIVVEIFVRTTFVIQSAAINAVGCNQRRLLHHLTDSIDCLRLPEVHRQHKSSRAHSGNDIFAAVKLLPTTAAVNAAEANANASNATIVSVIIVTADTSANDNSVGPQR</sequence>
<dbReference type="EMBL" id="CAJHJT010000034">
    <property type="protein sequence ID" value="CAD7002530.1"/>
    <property type="molecule type" value="Genomic_DNA"/>
</dbReference>
<comment type="caution">
    <text evidence="1">The sequence shown here is derived from an EMBL/GenBank/DDBJ whole genome shotgun (WGS) entry which is preliminary data.</text>
</comment>
<accession>A0A811UU91</accession>
<protein>
    <submittedName>
        <fullName evidence="1">(Mediterranean fruit fly) hypothetical protein</fullName>
    </submittedName>
</protein>
<dbReference type="Proteomes" id="UP000606786">
    <property type="component" value="Unassembled WGS sequence"/>
</dbReference>
<organism evidence="1 2">
    <name type="scientific">Ceratitis capitata</name>
    <name type="common">Mediterranean fruit fly</name>
    <name type="synonym">Tephritis capitata</name>
    <dbReference type="NCBI Taxonomy" id="7213"/>
    <lineage>
        <taxon>Eukaryota</taxon>
        <taxon>Metazoa</taxon>
        <taxon>Ecdysozoa</taxon>
        <taxon>Arthropoda</taxon>
        <taxon>Hexapoda</taxon>
        <taxon>Insecta</taxon>
        <taxon>Pterygota</taxon>
        <taxon>Neoptera</taxon>
        <taxon>Endopterygota</taxon>
        <taxon>Diptera</taxon>
        <taxon>Brachycera</taxon>
        <taxon>Muscomorpha</taxon>
        <taxon>Tephritoidea</taxon>
        <taxon>Tephritidae</taxon>
        <taxon>Ceratitis</taxon>
        <taxon>Ceratitis</taxon>
    </lineage>
</organism>
<gene>
    <name evidence="1" type="ORF">CCAP1982_LOCUS11019</name>
</gene>
<keyword evidence="2" id="KW-1185">Reference proteome</keyword>
<dbReference type="AlphaFoldDB" id="A0A811UU91"/>